<dbReference type="InterPro" id="IPR011009">
    <property type="entry name" value="Kinase-like_dom_sf"/>
</dbReference>
<dbReference type="InterPro" id="IPR004119">
    <property type="entry name" value="EcKL"/>
</dbReference>
<feature type="region of interest" description="Disordered" evidence="1">
    <location>
        <begin position="644"/>
        <end position="693"/>
    </location>
</feature>
<evidence type="ECO:0000256" key="1">
    <source>
        <dbReference type="SAM" id="MobiDB-lite"/>
    </source>
</evidence>
<feature type="compositionally biased region" description="Low complexity" evidence="1">
    <location>
        <begin position="665"/>
        <end position="686"/>
    </location>
</feature>
<dbReference type="OrthoDB" id="6343766at2759"/>
<dbReference type="EMBL" id="HACA01011278">
    <property type="protein sequence ID" value="CDW28639.1"/>
    <property type="molecule type" value="Transcribed_RNA"/>
</dbReference>
<dbReference type="AlphaFoldDB" id="A0A0K2TRG3"/>
<dbReference type="SUPFAM" id="SSF56112">
    <property type="entry name" value="Protein kinase-like (PK-like)"/>
    <property type="match status" value="1"/>
</dbReference>
<name>A0A0K2TRG3_LEPSM</name>
<dbReference type="PANTHER" id="PTHR11012:SF30">
    <property type="entry name" value="PROTEIN KINASE-LIKE DOMAIN-CONTAINING"/>
    <property type="match status" value="1"/>
</dbReference>
<dbReference type="InterPro" id="IPR015897">
    <property type="entry name" value="CHK_kinase-like"/>
</dbReference>
<dbReference type="EMBL" id="HACA01011279">
    <property type="protein sequence ID" value="CDW28640.1"/>
    <property type="molecule type" value="Transcribed_RNA"/>
</dbReference>
<evidence type="ECO:0000313" key="3">
    <source>
        <dbReference type="EMBL" id="CDW28639.1"/>
    </source>
</evidence>
<feature type="compositionally biased region" description="Polar residues" evidence="1">
    <location>
        <begin position="1"/>
        <end position="12"/>
    </location>
</feature>
<protein>
    <recommendedName>
        <fullName evidence="2">CHK kinase-like domain-containing protein</fullName>
    </recommendedName>
</protein>
<organism evidence="3">
    <name type="scientific">Lepeophtheirus salmonis</name>
    <name type="common">Salmon louse</name>
    <name type="synonym">Caligus salmonis</name>
    <dbReference type="NCBI Taxonomy" id="72036"/>
    <lineage>
        <taxon>Eukaryota</taxon>
        <taxon>Metazoa</taxon>
        <taxon>Ecdysozoa</taxon>
        <taxon>Arthropoda</taxon>
        <taxon>Crustacea</taxon>
        <taxon>Multicrustacea</taxon>
        <taxon>Hexanauplia</taxon>
        <taxon>Copepoda</taxon>
        <taxon>Siphonostomatoida</taxon>
        <taxon>Caligidae</taxon>
        <taxon>Lepeophtheirus</taxon>
    </lineage>
</organism>
<sequence>MELSFNESSNTWEMKILPGSPSETEPPVDEYIPNIEVQSDESPRIKPHSLVLDDFQTLNCEENVLGYKRKSSVPTPCLSPTSSAKADLSFQKYTTTPATRSPSRKSLSITPSGSVNLAASSGVHLSNSGGKQFLQLGNTSSIFRLPKPQVKILKKTASVRQLYNSVLHAIKTIASSRDDIVPELTKNFFENILRESEVSPKLHVTKVKVKDGKEFGRHFCSEVHAVEVTAKIKENEEKKCKVYHLIVKSQSQNEDARKFLQPSRTFEKEVQMYAEVFHDMANYVRRESVVCLSCKDSEVMDIPRCFYTKWAGDDNVKEDLIILENLYPQGFMFAFNQDSGLDRRHAELVIRELAKFHAISFCMKEGDNNKMLQNYNYLVEDSLYRKDTIGFTKRTIMPVMASLAELIRNTPDYEDVYEWFVELARNFHAIQMEMVKPVNNFAVICHGDLWLSNILFRYESQSEHSSSSTASLRPAEVKFIDFQSARFSSLATDLLIFLFTSVETSLRREMLGELVSLYYTTFLVSVRSLNVTDDIFSLEELLVEIEDHILYGFLEGIWYLDIIHNGNVPKTTLITSKVPDTLSDDGNCTNEDEEELRQVQQMAKLETEQVESIEQGESTEQKSYKEDFFELLDEVLFLLGKSKTPETNTNTKRRSLRDTSLRFQGRNSFSGPSGNNSSIGSTPNSPLLRRPSS</sequence>
<accession>A0A0K2TRG3</accession>
<dbReference type="PANTHER" id="PTHR11012">
    <property type="entry name" value="PROTEIN KINASE-LIKE DOMAIN-CONTAINING"/>
    <property type="match status" value="1"/>
</dbReference>
<reference evidence="3" key="1">
    <citation type="submission" date="2014-05" db="EMBL/GenBank/DDBJ databases">
        <authorList>
            <person name="Chronopoulou M."/>
        </authorList>
    </citation>
    <scope>NUCLEOTIDE SEQUENCE</scope>
    <source>
        <tissue evidence="3">Whole organism</tissue>
    </source>
</reference>
<dbReference type="Gene3D" id="3.90.1200.10">
    <property type="match status" value="1"/>
</dbReference>
<proteinExistence type="predicted"/>
<dbReference type="SMART" id="SM00587">
    <property type="entry name" value="CHK"/>
    <property type="match status" value="1"/>
</dbReference>
<feature type="domain" description="CHK kinase-like" evidence="2">
    <location>
        <begin position="321"/>
        <end position="528"/>
    </location>
</feature>
<dbReference type="Pfam" id="PF02958">
    <property type="entry name" value="EcKL"/>
    <property type="match status" value="1"/>
</dbReference>
<feature type="region of interest" description="Disordered" evidence="1">
    <location>
        <begin position="1"/>
        <end position="29"/>
    </location>
</feature>
<evidence type="ECO:0000259" key="2">
    <source>
        <dbReference type="SMART" id="SM00587"/>
    </source>
</evidence>